<evidence type="ECO:0000256" key="1">
    <source>
        <dbReference type="SAM" id="Phobius"/>
    </source>
</evidence>
<dbReference type="KEGG" id="fla:SY85_11285"/>
<reference evidence="2 3" key="2">
    <citation type="journal article" date="2016" name="Int. J. Syst. Evol. Microbiol.">
        <title>Flavisolibacter tropicus sp. nov., isolated from tropical soil.</title>
        <authorList>
            <person name="Lee J.J."/>
            <person name="Kang M.S."/>
            <person name="Kim G.S."/>
            <person name="Lee C.S."/>
            <person name="Lim S."/>
            <person name="Lee J."/>
            <person name="Roh S.H."/>
            <person name="Kang H."/>
            <person name="Ha J.M."/>
            <person name="Bae S."/>
            <person name="Jung H.Y."/>
            <person name="Kim M.K."/>
        </authorList>
    </citation>
    <scope>NUCLEOTIDE SEQUENCE [LARGE SCALE GENOMIC DNA]</scope>
    <source>
        <strain evidence="2 3">LCS9</strain>
    </source>
</reference>
<gene>
    <name evidence="2" type="ORF">SY85_11285</name>
</gene>
<dbReference type="EMBL" id="CP011390">
    <property type="protein sequence ID" value="ANE50998.1"/>
    <property type="molecule type" value="Genomic_DNA"/>
</dbReference>
<dbReference type="Proteomes" id="UP000077177">
    <property type="component" value="Chromosome"/>
</dbReference>
<feature type="transmembrane region" description="Helical" evidence="1">
    <location>
        <begin position="35"/>
        <end position="54"/>
    </location>
</feature>
<evidence type="ECO:0000313" key="3">
    <source>
        <dbReference type="Proteomes" id="UP000077177"/>
    </source>
</evidence>
<keyword evidence="1" id="KW-0812">Transmembrane</keyword>
<evidence type="ECO:0000313" key="2">
    <source>
        <dbReference type="EMBL" id="ANE50998.1"/>
    </source>
</evidence>
<name>A0A172TVJ9_9BACT</name>
<keyword evidence="3" id="KW-1185">Reference proteome</keyword>
<keyword evidence="1" id="KW-1133">Transmembrane helix</keyword>
<dbReference type="AlphaFoldDB" id="A0A172TVJ9"/>
<dbReference type="RefSeq" id="WP_066404547.1">
    <property type="nucleotide sequence ID" value="NZ_CP011390.1"/>
</dbReference>
<organism evidence="2 3">
    <name type="scientific">Flavisolibacter tropicus</name>
    <dbReference type="NCBI Taxonomy" id="1492898"/>
    <lineage>
        <taxon>Bacteria</taxon>
        <taxon>Pseudomonadati</taxon>
        <taxon>Bacteroidota</taxon>
        <taxon>Chitinophagia</taxon>
        <taxon>Chitinophagales</taxon>
        <taxon>Chitinophagaceae</taxon>
        <taxon>Flavisolibacter</taxon>
    </lineage>
</organism>
<dbReference type="STRING" id="1492898.SY85_11285"/>
<dbReference type="OrthoDB" id="9987868at2"/>
<protein>
    <submittedName>
        <fullName evidence="2">Uncharacterized protein</fullName>
    </submittedName>
</protein>
<proteinExistence type="predicted"/>
<keyword evidence="1" id="KW-0472">Membrane</keyword>
<accession>A0A172TVJ9</accession>
<reference evidence="3" key="1">
    <citation type="submission" date="2015-01" db="EMBL/GenBank/DDBJ databases">
        <title>Flavisolibacter sp./LCS9/ whole genome sequencing.</title>
        <authorList>
            <person name="Kim M.K."/>
            <person name="Srinivasan S."/>
            <person name="Lee J.-J."/>
        </authorList>
    </citation>
    <scope>NUCLEOTIDE SEQUENCE [LARGE SCALE GENOMIC DNA]</scope>
    <source>
        <strain evidence="3">LCS9</strain>
    </source>
</reference>
<sequence length="62" mass="6953">MANKFTIAFLFCILGFIASEYFLLQELFADKRLPIIAGTIVGIIGSVILFLLLYRKLLKITG</sequence>